<dbReference type="OrthoDB" id="46529at2759"/>
<comment type="catalytic activity">
    <reaction evidence="13">
        <text>a fatty acyl-CoA + H2O = a fatty acid + CoA + H(+)</text>
        <dbReference type="Rhea" id="RHEA:16781"/>
        <dbReference type="ChEBI" id="CHEBI:15377"/>
        <dbReference type="ChEBI" id="CHEBI:15378"/>
        <dbReference type="ChEBI" id="CHEBI:28868"/>
        <dbReference type="ChEBI" id="CHEBI:57287"/>
        <dbReference type="ChEBI" id="CHEBI:77636"/>
    </reaction>
    <physiologicalReaction direction="left-to-right" evidence="13">
        <dbReference type="Rhea" id="RHEA:16782"/>
    </physiologicalReaction>
</comment>
<comment type="subunit">
    <text evidence="15">Homotetramer. Interacts with PCTP.</text>
</comment>
<dbReference type="SUPFAM" id="SSF54637">
    <property type="entry name" value="Thioesterase/thiol ester dehydrase-isomerase"/>
    <property type="match status" value="1"/>
</dbReference>
<evidence type="ECO:0000256" key="9">
    <source>
        <dbReference type="ARBA" id="ARBA00023098"/>
    </source>
</evidence>
<keyword evidence="7" id="KW-0378">Hydrolase</keyword>
<evidence type="ECO:0000259" key="20">
    <source>
        <dbReference type="Pfam" id="PF03061"/>
    </source>
</evidence>
<evidence type="ECO:0000256" key="16">
    <source>
        <dbReference type="ARBA" id="ARBA00067273"/>
    </source>
</evidence>
<dbReference type="Proteomes" id="UP000631114">
    <property type="component" value="Unassembled WGS sequence"/>
</dbReference>
<comment type="function">
    <text evidence="14">Catalyzes the hydrolysis of acyl-CoAs into free fatty acids and coenzyme A (CoASH), regulating their respective intracellular levels. Has acyl-CoA thioesterase activity towards medium (C12) and long-chain (C18) fatty acyl-CoA substrates. Can also hydrolyze 3-hydroxyphenylacetyl-CoA and 3,4-dihydroxyphenylacetyl-CoA (in vitro). May play a role in controlling adaptive thermogenesis.</text>
</comment>
<dbReference type="Gene3D" id="3.10.129.10">
    <property type="entry name" value="Hotdog Thioesterase"/>
    <property type="match status" value="1"/>
</dbReference>
<dbReference type="InterPro" id="IPR006683">
    <property type="entry name" value="Thioestr_dom"/>
</dbReference>
<evidence type="ECO:0000256" key="10">
    <source>
        <dbReference type="ARBA" id="ARBA00023128"/>
    </source>
</evidence>
<keyword evidence="6" id="KW-0963">Cytoplasm</keyword>
<name>A0A835HDJ7_9MAGN</name>
<dbReference type="GO" id="GO:0005739">
    <property type="term" value="C:mitochondrion"/>
    <property type="evidence" value="ECO:0007669"/>
    <property type="project" value="UniProtKB-SubCell"/>
</dbReference>
<protein>
    <recommendedName>
        <fullName evidence="16">Acyl-coenzyme A thioesterase 13</fullName>
    </recommendedName>
    <alternativeName>
        <fullName evidence="17">Hotdog-fold thioesterase superfamily member 2</fullName>
    </alternativeName>
    <alternativeName>
        <fullName evidence="18">Thioesterase superfamily member 2</fullName>
    </alternativeName>
</protein>
<evidence type="ECO:0000256" key="8">
    <source>
        <dbReference type="ARBA" id="ARBA00022990"/>
    </source>
</evidence>
<dbReference type="PANTHER" id="PTHR21660:SF8">
    <property type="entry name" value="OS02G0521700 PROTEIN"/>
    <property type="match status" value="1"/>
</dbReference>
<keyword evidence="12" id="KW-0539">Nucleus</keyword>
<dbReference type="PANTHER" id="PTHR21660">
    <property type="entry name" value="THIOESTERASE SUPERFAMILY MEMBER-RELATED"/>
    <property type="match status" value="1"/>
</dbReference>
<evidence type="ECO:0000256" key="4">
    <source>
        <dbReference type="ARBA" id="ARBA00004514"/>
    </source>
</evidence>
<dbReference type="GO" id="GO:0047617">
    <property type="term" value="F:fatty acyl-CoA hydrolase activity"/>
    <property type="evidence" value="ECO:0007669"/>
    <property type="project" value="InterPro"/>
</dbReference>
<dbReference type="GO" id="GO:0006629">
    <property type="term" value="P:lipid metabolic process"/>
    <property type="evidence" value="ECO:0007669"/>
    <property type="project" value="UniProtKB-KW"/>
</dbReference>
<keyword evidence="9" id="KW-0443">Lipid metabolism</keyword>
<evidence type="ECO:0000256" key="1">
    <source>
        <dbReference type="ARBA" id="ARBA00004123"/>
    </source>
</evidence>
<comment type="similarity">
    <text evidence="5">Belongs to the thioesterase PaaI family.</text>
</comment>
<accession>A0A835HDJ7</accession>
<proteinExistence type="inferred from homology"/>
<evidence type="ECO:0000256" key="6">
    <source>
        <dbReference type="ARBA" id="ARBA00022490"/>
    </source>
</evidence>
<evidence type="ECO:0000256" key="2">
    <source>
        <dbReference type="ARBA" id="ARBA00004173"/>
    </source>
</evidence>
<evidence type="ECO:0000256" key="15">
    <source>
        <dbReference type="ARBA" id="ARBA00064709"/>
    </source>
</evidence>
<evidence type="ECO:0000313" key="21">
    <source>
        <dbReference type="EMBL" id="KAF9598505.1"/>
    </source>
</evidence>
<comment type="caution">
    <text evidence="21">The sequence shown here is derived from an EMBL/GenBank/DDBJ whole genome shotgun (WGS) entry which is preliminary data.</text>
</comment>
<organism evidence="21 22">
    <name type="scientific">Coptis chinensis</name>
    <dbReference type="NCBI Taxonomy" id="261450"/>
    <lineage>
        <taxon>Eukaryota</taxon>
        <taxon>Viridiplantae</taxon>
        <taxon>Streptophyta</taxon>
        <taxon>Embryophyta</taxon>
        <taxon>Tracheophyta</taxon>
        <taxon>Spermatophyta</taxon>
        <taxon>Magnoliopsida</taxon>
        <taxon>Ranunculales</taxon>
        <taxon>Ranunculaceae</taxon>
        <taxon>Coptidoideae</taxon>
        <taxon>Coptis</taxon>
    </lineage>
</organism>
<evidence type="ECO:0000256" key="12">
    <source>
        <dbReference type="ARBA" id="ARBA00023242"/>
    </source>
</evidence>
<evidence type="ECO:0000256" key="14">
    <source>
        <dbReference type="ARBA" id="ARBA00058205"/>
    </source>
</evidence>
<evidence type="ECO:0000256" key="18">
    <source>
        <dbReference type="ARBA" id="ARBA00083956"/>
    </source>
</evidence>
<reference evidence="21 22" key="1">
    <citation type="submission" date="2020-10" db="EMBL/GenBank/DDBJ databases">
        <title>The Coptis chinensis genome and diversification of protoberbering-type alkaloids.</title>
        <authorList>
            <person name="Wang B."/>
            <person name="Shu S."/>
            <person name="Song C."/>
            <person name="Liu Y."/>
        </authorList>
    </citation>
    <scope>NUCLEOTIDE SEQUENCE [LARGE SCALE GENOMIC DNA]</scope>
    <source>
        <strain evidence="21">HL-2020</strain>
        <tissue evidence="21">Leaf</tissue>
    </source>
</reference>
<dbReference type="EMBL" id="JADFTS010000007">
    <property type="protein sequence ID" value="KAF9598505.1"/>
    <property type="molecule type" value="Genomic_DNA"/>
</dbReference>
<comment type="subcellular location">
    <subcellularLocation>
        <location evidence="3">Cytoplasm</location>
        <location evidence="3">Cytoskeleton</location>
        <location evidence="3">Spindle</location>
    </subcellularLocation>
    <subcellularLocation>
        <location evidence="4">Cytoplasm</location>
        <location evidence="4">Cytosol</location>
    </subcellularLocation>
    <subcellularLocation>
        <location evidence="2">Mitochondrion</location>
    </subcellularLocation>
    <subcellularLocation>
        <location evidence="1">Nucleus</location>
    </subcellularLocation>
</comment>
<dbReference type="FunFam" id="3.10.129.10:FF:000021">
    <property type="entry name" value="Acyl-coenzyme A thioesterase 13"/>
    <property type="match status" value="1"/>
</dbReference>
<evidence type="ECO:0000256" key="13">
    <source>
        <dbReference type="ARBA" id="ARBA00052976"/>
    </source>
</evidence>
<evidence type="ECO:0000256" key="7">
    <source>
        <dbReference type="ARBA" id="ARBA00022801"/>
    </source>
</evidence>
<evidence type="ECO:0000256" key="17">
    <source>
        <dbReference type="ARBA" id="ARBA00081533"/>
    </source>
</evidence>
<feature type="compositionally biased region" description="Basic and acidic residues" evidence="19">
    <location>
        <begin position="1"/>
        <end position="10"/>
    </location>
</feature>
<feature type="region of interest" description="Disordered" evidence="19">
    <location>
        <begin position="1"/>
        <end position="28"/>
    </location>
</feature>
<evidence type="ECO:0000256" key="5">
    <source>
        <dbReference type="ARBA" id="ARBA00008324"/>
    </source>
</evidence>
<dbReference type="AlphaFoldDB" id="A0A835HDJ7"/>
<keyword evidence="11" id="KW-0206">Cytoskeleton</keyword>
<dbReference type="Pfam" id="PF03061">
    <property type="entry name" value="4HBT"/>
    <property type="match status" value="1"/>
</dbReference>
<keyword evidence="10" id="KW-0496">Mitochondrion</keyword>
<dbReference type="GO" id="GO:0005819">
    <property type="term" value="C:spindle"/>
    <property type="evidence" value="ECO:0007669"/>
    <property type="project" value="UniProtKB-SubCell"/>
</dbReference>
<sequence length="160" mass="17391">MKMEKARHALELTQEETETVSGLKVSQHEPGHEQSFYEEFALKGIRVDRVEPGLIVCTFKVPSRLTNATGNFSSGAIANLIDEVGGAVVHIEGLPMNVSVDMSISFLSTAKIYDELEIISRVLGKKGGYFGTSVLLRNKATGELIAEGRHSLLGKQASKM</sequence>
<evidence type="ECO:0000256" key="3">
    <source>
        <dbReference type="ARBA" id="ARBA00004186"/>
    </source>
</evidence>
<keyword evidence="22" id="KW-1185">Reference proteome</keyword>
<dbReference type="CDD" id="cd03443">
    <property type="entry name" value="PaaI_thioesterase"/>
    <property type="match status" value="1"/>
</dbReference>
<evidence type="ECO:0000313" key="22">
    <source>
        <dbReference type="Proteomes" id="UP000631114"/>
    </source>
</evidence>
<dbReference type="InterPro" id="IPR029069">
    <property type="entry name" value="HotDog_dom_sf"/>
</dbReference>
<feature type="domain" description="Thioesterase" evidence="20">
    <location>
        <begin position="70"/>
        <end position="124"/>
    </location>
</feature>
<dbReference type="InterPro" id="IPR039298">
    <property type="entry name" value="ACOT13"/>
</dbReference>
<dbReference type="GO" id="GO:0005634">
    <property type="term" value="C:nucleus"/>
    <property type="evidence" value="ECO:0007669"/>
    <property type="project" value="UniProtKB-SubCell"/>
</dbReference>
<dbReference type="GO" id="GO:0005829">
    <property type="term" value="C:cytosol"/>
    <property type="evidence" value="ECO:0007669"/>
    <property type="project" value="UniProtKB-SubCell"/>
</dbReference>
<keyword evidence="8" id="KW-0007">Acetylation</keyword>
<evidence type="ECO:0000256" key="11">
    <source>
        <dbReference type="ARBA" id="ARBA00023212"/>
    </source>
</evidence>
<evidence type="ECO:0000256" key="19">
    <source>
        <dbReference type="SAM" id="MobiDB-lite"/>
    </source>
</evidence>
<gene>
    <name evidence="21" type="ORF">IFM89_028037</name>
</gene>